<organism evidence="2">
    <name type="scientific">Grammatophora oceanica</name>
    <dbReference type="NCBI Taxonomy" id="210454"/>
    <lineage>
        <taxon>Eukaryota</taxon>
        <taxon>Sar</taxon>
        <taxon>Stramenopiles</taxon>
        <taxon>Ochrophyta</taxon>
        <taxon>Bacillariophyta</taxon>
        <taxon>Fragilariophyceae</taxon>
        <taxon>Fragilariophycidae</taxon>
        <taxon>Rhabdonematales</taxon>
        <taxon>Grammatophoraceae</taxon>
        <taxon>Grammatophora</taxon>
    </lineage>
</organism>
<name>A0A7S1Y6L7_9STRA</name>
<evidence type="ECO:0000256" key="1">
    <source>
        <dbReference type="SAM" id="Phobius"/>
    </source>
</evidence>
<gene>
    <name evidence="2" type="ORF">GOCE00092_LOCUS9129</name>
</gene>
<keyword evidence="1" id="KW-0812">Transmembrane</keyword>
<keyword evidence="1" id="KW-0472">Membrane</keyword>
<evidence type="ECO:0008006" key="3">
    <source>
        <dbReference type="Google" id="ProtNLM"/>
    </source>
</evidence>
<accession>A0A7S1Y6L7</accession>
<dbReference type="AlphaFoldDB" id="A0A7S1Y6L7"/>
<feature type="transmembrane region" description="Helical" evidence="1">
    <location>
        <begin position="62"/>
        <end position="88"/>
    </location>
</feature>
<reference evidence="2" key="1">
    <citation type="submission" date="2021-01" db="EMBL/GenBank/DDBJ databases">
        <authorList>
            <person name="Corre E."/>
            <person name="Pelletier E."/>
            <person name="Niang G."/>
            <person name="Scheremetjew M."/>
            <person name="Finn R."/>
            <person name="Kale V."/>
            <person name="Holt S."/>
            <person name="Cochrane G."/>
            <person name="Meng A."/>
            <person name="Brown T."/>
            <person name="Cohen L."/>
        </authorList>
    </citation>
    <scope>NUCLEOTIDE SEQUENCE</scope>
    <source>
        <strain evidence="2">CCMP 410</strain>
    </source>
</reference>
<dbReference type="EMBL" id="HBGK01018099">
    <property type="protein sequence ID" value="CAD9280219.1"/>
    <property type="molecule type" value="Transcribed_RNA"/>
</dbReference>
<sequence length="146" mass="16288">MTMKKTIASKVGAAPFIGDRKQGRHPATTTTSLHPCQHLMKMNDMYADENGVFVEKRRTDMYLFILLVVAAFGVFLGSVCCLILLLLMDGEVGWVHFYTMIVRIYIYSTRAIAKENGTKASINPAKMSRKSKSKAAKRAFNISSAF</sequence>
<evidence type="ECO:0000313" key="2">
    <source>
        <dbReference type="EMBL" id="CAD9280219.1"/>
    </source>
</evidence>
<proteinExistence type="predicted"/>
<keyword evidence="1" id="KW-1133">Transmembrane helix</keyword>
<feature type="transmembrane region" description="Helical" evidence="1">
    <location>
        <begin position="94"/>
        <end position="113"/>
    </location>
</feature>
<protein>
    <recommendedName>
        <fullName evidence="3">Transmembrane protein</fullName>
    </recommendedName>
</protein>